<evidence type="ECO:0000313" key="3">
    <source>
        <dbReference type="Proteomes" id="UP000002640"/>
    </source>
</evidence>
<dbReference type="EMBL" id="JH159160">
    <property type="protein sequence ID" value="EGZ08951.1"/>
    <property type="molecule type" value="Genomic_DNA"/>
</dbReference>
<protein>
    <recommendedName>
        <fullName evidence="1">RNase H type-1 domain-containing protein</fullName>
    </recommendedName>
</protein>
<name>G5A6J6_PHYSP</name>
<dbReference type="InterPro" id="IPR036397">
    <property type="entry name" value="RNaseH_sf"/>
</dbReference>
<evidence type="ECO:0000259" key="1">
    <source>
        <dbReference type="PROSITE" id="PS50879"/>
    </source>
</evidence>
<dbReference type="SUPFAM" id="SSF53098">
    <property type="entry name" value="Ribonuclease H-like"/>
    <property type="match status" value="1"/>
</dbReference>
<dbReference type="InterPro" id="IPR002156">
    <property type="entry name" value="RNaseH_domain"/>
</dbReference>
<dbReference type="KEGG" id="psoj:PHYSODRAFT_524040"/>
<dbReference type="Gene3D" id="3.30.420.10">
    <property type="entry name" value="Ribonuclease H-like superfamily/Ribonuclease H"/>
    <property type="match status" value="1"/>
</dbReference>
<dbReference type="GO" id="GO:0003676">
    <property type="term" value="F:nucleic acid binding"/>
    <property type="evidence" value="ECO:0007669"/>
    <property type="project" value="InterPro"/>
</dbReference>
<dbReference type="GO" id="GO:0004523">
    <property type="term" value="F:RNA-DNA hybrid ribonuclease activity"/>
    <property type="evidence" value="ECO:0007669"/>
    <property type="project" value="InterPro"/>
</dbReference>
<dbReference type="RefSeq" id="XP_009535584.1">
    <property type="nucleotide sequence ID" value="XM_009537289.1"/>
</dbReference>
<keyword evidence="3" id="KW-1185">Reference proteome</keyword>
<dbReference type="InterPro" id="IPR053151">
    <property type="entry name" value="RNase_H-like"/>
</dbReference>
<dbReference type="PANTHER" id="PTHR47723:SF19">
    <property type="entry name" value="POLYNUCLEOTIDYL TRANSFERASE, RIBONUCLEASE H-LIKE SUPERFAMILY PROTEIN"/>
    <property type="match status" value="1"/>
</dbReference>
<gene>
    <name evidence="2" type="ORF">PHYSODRAFT_524040</name>
</gene>
<reference evidence="2 3" key="1">
    <citation type="journal article" date="2006" name="Science">
        <title>Phytophthora genome sequences uncover evolutionary origins and mechanisms of pathogenesis.</title>
        <authorList>
            <person name="Tyler B.M."/>
            <person name="Tripathy S."/>
            <person name="Zhang X."/>
            <person name="Dehal P."/>
            <person name="Jiang R.H."/>
            <person name="Aerts A."/>
            <person name="Arredondo F.D."/>
            <person name="Baxter L."/>
            <person name="Bensasson D."/>
            <person name="Beynon J.L."/>
            <person name="Chapman J."/>
            <person name="Damasceno C.M."/>
            <person name="Dorrance A.E."/>
            <person name="Dou D."/>
            <person name="Dickerman A.W."/>
            <person name="Dubchak I.L."/>
            <person name="Garbelotto M."/>
            <person name="Gijzen M."/>
            <person name="Gordon S.G."/>
            <person name="Govers F."/>
            <person name="Grunwald N.J."/>
            <person name="Huang W."/>
            <person name="Ivors K.L."/>
            <person name="Jones R.W."/>
            <person name="Kamoun S."/>
            <person name="Krampis K."/>
            <person name="Lamour K.H."/>
            <person name="Lee M.K."/>
            <person name="McDonald W.H."/>
            <person name="Medina M."/>
            <person name="Meijer H.J."/>
            <person name="Nordberg E.K."/>
            <person name="Maclean D.J."/>
            <person name="Ospina-Giraldo M.D."/>
            <person name="Morris P.F."/>
            <person name="Phuntumart V."/>
            <person name="Putnam N.H."/>
            <person name="Rash S."/>
            <person name="Rose J.K."/>
            <person name="Sakihama Y."/>
            <person name="Salamov A.A."/>
            <person name="Savidor A."/>
            <person name="Scheuring C.F."/>
            <person name="Smith B.M."/>
            <person name="Sobral B.W."/>
            <person name="Terry A."/>
            <person name="Torto-Alalibo T.A."/>
            <person name="Win J."/>
            <person name="Xu Z."/>
            <person name="Zhang H."/>
            <person name="Grigoriev I.V."/>
            <person name="Rokhsar D.S."/>
            <person name="Boore J.L."/>
        </authorList>
    </citation>
    <scope>NUCLEOTIDE SEQUENCE [LARGE SCALE GENOMIC DNA]</scope>
    <source>
        <strain evidence="2 3">P6497</strain>
    </source>
</reference>
<dbReference type="PANTHER" id="PTHR47723">
    <property type="entry name" value="OS05G0353850 PROTEIN"/>
    <property type="match status" value="1"/>
</dbReference>
<dbReference type="PROSITE" id="PS50879">
    <property type="entry name" value="RNASE_H_1"/>
    <property type="match status" value="1"/>
</dbReference>
<dbReference type="InterPro" id="IPR012337">
    <property type="entry name" value="RNaseH-like_sf"/>
</dbReference>
<organism evidence="2 3">
    <name type="scientific">Phytophthora sojae (strain P6497)</name>
    <name type="common">Soybean stem and root rot agent</name>
    <name type="synonym">Phytophthora megasperma f. sp. glycines</name>
    <dbReference type="NCBI Taxonomy" id="1094619"/>
    <lineage>
        <taxon>Eukaryota</taxon>
        <taxon>Sar</taxon>
        <taxon>Stramenopiles</taxon>
        <taxon>Oomycota</taxon>
        <taxon>Peronosporomycetes</taxon>
        <taxon>Peronosporales</taxon>
        <taxon>Peronosporaceae</taxon>
        <taxon>Phytophthora</taxon>
    </lineage>
</organism>
<evidence type="ECO:0000313" key="2">
    <source>
        <dbReference type="EMBL" id="EGZ08951.1"/>
    </source>
</evidence>
<dbReference type="AlphaFoldDB" id="G5A6J6"/>
<dbReference type="Pfam" id="PF13456">
    <property type="entry name" value="RVT_3"/>
    <property type="match status" value="1"/>
</dbReference>
<sequence>MSYAAPSTTNNIAENMGLLMGLKACHRHNWRPLHVVGDSKIIIHQQQKRRPPKAKHLTQLYWQSRRVADQLSVISWQHHIRDFNKMADALANLAMNTRRSMQCKPTRDIGSDSIWEDLHAYAASAPRHWLEHISDENASGSGPSHLNGWGQP</sequence>
<dbReference type="InParanoid" id="G5A6J6"/>
<proteinExistence type="predicted"/>
<feature type="domain" description="RNase H type-1" evidence="1">
    <location>
        <begin position="1"/>
        <end position="96"/>
    </location>
</feature>
<dbReference type="OMA" id="RHWLEHI"/>
<dbReference type="STRING" id="1094619.G5A6J6"/>
<dbReference type="GeneID" id="20660726"/>
<accession>G5A6J6</accession>
<dbReference type="SMR" id="G5A6J6"/>
<dbReference type="Proteomes" id="UP000002640">
    <property type="component" value="Unassembled WGS sequence"/>
</dbReference>